<name>A0A192D876_9SPHN</name>
<dbReference type="PANTHER" id="PTHR36920">
    <property type="match status" value="1"/>
</dbReference>
<comment type="similarity">
    <text evidence="1">Belongs to the OmpW/AlkL family.</text>
</comment>
<dbReference type="SUPFAM" id="SSF56925">
    <property type="entry name" value="OMPA-like"/>
    <property type="match status" value="1"/>
</dbReference>
<evidence type="ECO:0000313" key="4">
    <source>
        <dbReference type="Proteomes" id="UP000078263"/>
    </source>
</evidence>
<accession>A0A192D876</accession>
<feature type="signal peptide" evidence="2">
    <location>
        <begin position="1"/>
        <end position="31"/>
    </location>
</feature>
<evidence type="ECO:0000313" key="3">
    <source>
        <dbReference type="EMBL" id="ANK14221.1"/>
    </source>
</evidence>
<reference evidence="3 4" key="1">
    <citation type="submission" date="2016-05" db="EMBL/GenBank/DDBJ databases">
        <title>Compelete Genome Sequence of Bacteriochlorophyll-Synthesizing Bacterium Porphyrobacter neustonensis DSM 9434.</title>
        <authorList>
            <person name="Shi X.-L."/>
            <person name="Wu Y.-H."/>
            <person name="Cheng H."/>
            <person name="Xu L."/>
            <person name="Zhang X.-Q."/>
            <person name="Wang C.-S."/>
            <person name="Xu X.-W."/>
        </authorList>
    </citation>
    <scope>NUCLEOTIDE SEQUENCE [LARGE SCALE GENOMIC DNA]</scope>
    <source>
        <strain evidence="3 4">DSM 9434</strain>
    </source>
</reference>
<keyword evidence="2" id="KW-0732">Signal</keyword>
<dbReference type="AlphaFoldDB" id="A0A192D876"/>
<dbReference type="Gene3D" id="2.40.160.20">
    <property type="match status" value="1"/>
</dbReference>
<dbReference type="InterPro" id="IPR005618">
    <property type="entry name" value="OMPW"/>
</dbReference>
<evidence type="ECO:0008006" key="5">
    <source>
        <dbReference type="Google" id="ProtNLM"/>
    </source>
</evidence>
<keyword evidence="4" id="KW-1185">Reference proteome</keyword>
<dbReference type="STRING" id="1112.A9D12_08495"/>
<sequence>MTRLATPRSIVLAGTVLGTAALMLGAAPAMAQGALARAGHIQAKVLGTYVAPDGKITDINVNLPGLPATTQTKANDNVTPTVAVEYFVTDNVSIETIAGITQHDVDATAGLPAGAELVSNAKLVPATVTAKLHFDLGGVKPYVGAGPAYFLWVGDKPGAAALPLGVTRTDLSDEFGLALQTGVDVPLNDTGLALSVDVKRYFIDTTARWYVGNTLAIETVHKLDPWVISAGFAFRF</sequence>
<dbReference type="PANTHER" id="PTHR36920:SF1">
    <property type="entry name" value="OUTER MEMBRANE PROTEIN W"/>
    <property type="match status" value="1"/>
</dbReference>
<dbReference type="Proteomes" id="UP000078263">
    <property type="component" value="Chromosome"/>
</dbReference>
<evidence type="ECO:0000256" key="2">
    <source>
        <dbReference type="SAM" id="SignalP"/>
    </source>
</evidence>
<gene>
    <name evidence="3" type="ORF">A9D12_08495</name>
</gene>
<dbReference type="RefSeq" id="WP_068354099.1">
    <property type="nucleotide sequence ID" value="NZ_CP016033.1"/>
</dbReference>
<dbReference type="GO" id="GO:0055085">
    <property type="term" value="P:transmembrane transport"/>
    <property type="evidence" value="ECO:0007669"/>
    <property type="project" value="TreeGrafter"/>
</dbReference>
<proteinExistence type="inferred from homology"/>
<dbReference type="GO" id="GO:0019867">
    <property type="term" value="C:outer membrane"/>
    <property type="evidence" value="ECO:0007669"/>
    <property type="project" value="InterPro"/>
</dbReference>
<dbReference type="Pfam" id="PF03922">
    <property type="entry name" value="OmpW"/>
    <property type="match status" value="1"/>
</dbReference>
<organism evidence="3 4">
    <name type="scientific">Erythrobacter neustonensis</name>
    <dbReference type="NCBI Taxonomy" id="1112"/>
    <lineage>
        <taxon>Bacteria</taxon>
        <taxon>Pseudomonadati</taxon>
        <taxon>Pseudomonadota</taxon>
        <taxon>Alphaproteobacteria</taxon>
        <taxon>Sphingomonadales</taxon>
        <taxon>Erythrobacteraceae</taxon>
        <taxon>Erythrobacter/Porphyrobacter group</taxon>
        <taxon>Erythrobacter</taxon>
    </lineage>
</organism>
<dbReference type="OrthoDB" id="9807574at2"/>
<dbReference type="EMBL" id="CP016033">
    <property type="protein sequence ID" value="ANK14221.1"/>
    <property type="molecule type" value="Genomic_DNA"/>
</dbReference>
<protein>
    <recommendedName>
        <fullName evidence="5">OmpW family protein</fullName>
    </recommendedName>
</protein>
<dbReference type="KEGG" id="pns:A9D12_08495"/>
<feature type="chain" id="PRO_5008251885" description="OmpW family protein" evidence="2">
    <location>
        <begin position="32"/>
        <end position="236"/>
    </location>
</feature>
<dbReference type="InterPro" id="IPR011250">
    <property type="entry name" value="OMP/PagP_B-barrel"/>
</dbReference>
<evidence type="ECO:0000256" key="1">
    <source>
        <dbReference type="ARBA" id="ARBA00009330"/>
    </source>
</evidence>